<dbReference type="InterPro" id="IPR045857">
    <property type="entry name" value="O16G_dom_2"/>
</dbReference>
<comment type="caution">
    <text evidence="3">The sequence shown here is derived from an EMBL/GenBank/DDBJ whole genome shotgun (WGS) entry which is preliminary data.</text>
</comment>
<evidence type="ECO:0000256" key="1">
    <source>
        <dbReference type="ARBA" id="ARBA00022837"/>
    </source>
</evidence>
<keyword evidence="1" id="KW-0106">Calcium</keyword>
<dbReference type="Proteomes" id="UP000673975">
    <property type="component" value="Unassembled WGS sequence"/>
</dbReference>
<dbReference type="SMART" id="SM01065">
    <property type="entry name" value="CBM_2"/>
    <property type="match status" value="1"/>
</dbReference>
<reference evidence="3" key="1">
    <citation type="submission" date="2021-02" db="EMBL/GenBank/DDBJ databases">
        <title>Natronogracilivirga saccharolytica gen. nov. sp. nov. a new anaerobic, haloalkiliphilic carbohydrate-fermenting bacterium from soda lake and proposing of Cyclonatronumiaceae fam. nov. in the phylum Balneolaeota.</title>
        <authorList>
            <person name="Zhilina T.N."/>
            <person name="Sorokin D.Y."/>
            <person name="Zavarzina D.G."/>
            <person name="Toshchakov S.V."/>
            <person name="Kublanov I.V."/>
        </authorList>
    </citation>
    <scope>NUCLEOTIDE SEQUENCE</scope>
    <source>
        <strain evidence="3">Z-1702</strain>
    </source>
</reference>
<dbReference type="InterPro" id="IPR013780">
    <property type="entry name" value="Glyco_hydro_b"/>
</dbReference>
<dbReference type="InterPro" id="IPR013783">
    <property type="entry name" value="Ig-like_fold"/>
</dbReference>
<accession>A0A8J7RJL0</accession>
<dbReference type="PANTHER" id="PTHR10357">
    <property type="entry name" value="ALPHA-AMYLASE FAMILY MEMBER"/>
    <property type="match status" value="1"/>
</dbReference>
<dbReference type="InterPro" id="IPR006047">
    <property type="entry name" value="GH13_cat_dom"/>
</dbReference>
<proteinExistence type="predicted"/>
<dbReference type="InterPro" id="IPR017853">
    <property type="entry name" value="GH"/>
</dbReference>
<dbReference type="Pfam" id="PF00686">
    <property type="entry name" value="CBM_20"/>
    <property type="match status" value="1"/>
</dbReference>
<dbReference type="AlphaFoldDB" id="A0A8J7RJL0"/>
<dbReference type="InterPro" id="IPR013784">
    <property type="entry name" value="Carb-bd-like_fold"/>
</dbReference>
<dbReference type="Gene3D" id="2.60.40.10">
    <property type="entry name" value="Immunoglobulins"/>
    <property type="match status" value="1"/>
</dbReference>
<evidence type="ECO:0000313" key="4">
    <source>
        <dbReference type="Proteomes" id="UP000673975"/>
    </source>
</evidence>
<keyword evidence="4" id="KW-1185">Reference proteome</keyword>
<dbReference type="GO" id="GO:2001070">
    <property type="term" value="F:starch binding"/>
    <property type="evidence" value="ECO:0007669"/>
    <property type="project" value="InterPro"/>
</dbReference>
<dbReference type="GO" id="GO:0047669">
    <property type="term" value="F:amylosucrase activity"/>
    <property type="evidence" value="ECO:0007669"/>
    <property type="project" value="InterPro"/>
</dbReference>
<dbReference type="Pfam" id="PF00128">
    <property type="entry name" value="Alpha-amylase"/>
    <property type="match status" value="1"/>
</dbReference>
<dbReference type="SMART" id="SM00642">
    <property type="entry name" value="Aamy"/>
    <property type="match status" value="1"/>
</dbReference>
<dbReference type="PROSITE" id="PS51166">
    <property type="entry name" value="CBM20"/>
    <property type="match status" value="1"/>
</dbReference>
<dbReference type="Gene3D" id="3.90.400.10">
    <property type="entry name" value="Oligo-1,6-glucosidase, Domain 2"/>
    <property type="match status" value="1"/>
</dbReference>
<dbReference type="PANTHER" id="PTHR10357:SF213">
    <property type="entry name" value="ALPHA AMYLASE CATALYTIC REGION"/>
    <property type="match status" value="1"/>
</dbReference>
<sequence>MALKTWNPRSVSQYIPLNISRKEWKRGDRRELMKRDLMERYKPHYRRHPYLKKRIEKNFDDFWRFYTSIYGDGYEQQRWIIRIFNSILQGLLDRKKDMLQLDQEREKNQLWFQSEEIVGGVLYVDLFAGDLKKLREKIPYLKELGINFLHLMPLLRPRDGLNDGGYAVQNYRDVDRRLGTYDDLRKLSRVLHNEGINLVLDFVMNHTAKEHGWAQAAMSGHTRYQRFYHMFDDRTIPDMYENHLIEVFPDFAPGNFSYYPQIDKWVWTTFYEFQWDLNYANPDVFHAMFDEMVHLVNTGTDCLRLDAVPYLWKKLGTHCQNQEEAHHLLRAYRALLKILSPGVLFMAEAIVAPQEIVRYLGVDGFEGKECDLAYNATLMSHLWHALASENTHLIRTSLSKLPRAPRNTSWVNYIRCHDDIGWGISDEFAADVHQNGHHTRMFCTDFYTGKLANSYAEGYAFQRDYYSGEARVSGTTASLAGLQKAMVEAEDLGIDDSIRRIMLLKNVIFSWKGIPLIYLGDEIGQTNDYTYLSNPLKLRDNRWVHRPRMLWDKVDLRDMPGTIEHRLFSEFRKMVDARKRTPAIHGASKDRLVILDIDSIFCFERCSKHQDTLFLSNFSREPVHVPTGMLPEKWQKRHFRDLYSDRVLDFSFNEIVLEPYGFYWLTGTNEKPSIEAENTIIDVIVETEFGENVYLVGNIPELGSWNPDKAIGPLDPSSYPSWEIHMKLPANTYFEFQWVKKRNGQIIEWSPDKYWMKSGDEISYY</sequence>
<dbReference type="SUPFAM" id="SSF49452">
    <property type="entry name" value="Starch-binding domain-like"/>
    <property type="match status" value="1"/>
</dbReference>
<dbReference type="InterPro" id="IPR002044">
    <property type="entry name" value="CBM20"/>
</dbReference>
<dbReference type="CDD" id="cd11324">
    <property type="entry name" value="AmyAc_Amylosucrase"/>
    <property type="match status" value="1"/>
</dbReference>
<dbReference type="EMBL" id="JAFIDN010000003">
    <property type="protein sequence ID" value="MBP3191985.1"/>
    <property type="molecule type" value="Genomic_DNA"/>
</dbReference>
<feature type="domain" description="CBM20" evidence="2">
    <location>
        <begin position="664"/>
        <end position="765"/>
    </location>
</feature>
<protein>
    <recommendedName>
        <fullName evidence="2">CBM20 domain-containing protein</fullName>
    </recommendedName>
</protein>
<dbReference type="SUPFAM" id="SSF51445">
    <property type="entry name" value="(Trans)glycosidases"/>
    <property type="match status" value="1"/>
</dbReference>
<name>A0A8J7RJL0_9BACT</name>
<dbReference type="Gene3D" id="3.20.20.80">
    <property type="entry name" value="Glycosidases"/>
    <property type="match status" value="1"/>
</dbReference>
<evidence type="ECO:0000313" key="3">
    <source>
        <dbReference type="EMBL" id="MBP3191985.1"/>
    </source>
</evidence>
<dbReference type="InterPro" id="IPR044077">
    <property type="entry name" value="Amylosucrase"/>
</dbReference>
<dbReference type="Gene3D" id="1.10.1740.10">
    <property type="match status" value="1"/>
</dbReference>
<dbReference type="Gene3D" id="2.60.40.1180">
    <property type="entry name" value="Golgi alpha-mannosidase II"/>
    <property type="match status" value="1"/>
</dbReference>
<evidence type="ECO:0000259" key="2">
    <source>
        <dbReference type="PROSITE" id="PS51166"/>
    </source>
</evidence>
<gene>
    <name evidence="3" type="ORF">NATSA_04825</name>
</gene>
<dbReference type="RefSeq" id="WP_210510885.1">
    <property type="nucleotide sequence ID" value="NZ_JAFIDN010000003.1"/>
</dbReference>
<dbReference type="SUPFAM" id="SSF51011">
    <property type="entry name" value="Glycosyl hydrolase domain"/>
    <property type="match status" value="1"/>
</dbReference>
<dbReference type="GO" id="GO:0005975">
    <property type="term" value="P:carbohydrate metabolic process"/>
    <property type="evidence" value="ECO:0007669"/>
    <property type="project" value="InterPro"/>
</dbReference>
<organism evidence="3 4">
    <name type="scientific">Natronogracilivirga saccharolytica</name>
    <dbReference type="NCBI Taxonomy" id="2812953"/>
    <lineage>
        <taxon>Bacteria</taxon>
        <taxon>Pseudomonadati</taxon>
        <taxon>Balneolota</taxon>
        <taxon>Balneolia</taxon>
        <taxon>Balneolales</taxon>
        <taxon>Cyclonatronaceae</taxon>
        <taxon>Natronogracilivirga</taxon>
    </lineage>
</organism>